<keyword evidence="4" id="KW-1185">Reference proteome</keyword>
<sequence>MPLQIPHPNSPRHLYRHLLREATYLPLLCRPWITERIQARFRDCNEKPDPKPYIKDAHHYLRYLRSANTGHVNRMLRLCYLATGRVGKRRRILGRTELASSPPSNSDKLEERVALIKDPPREPDWLDNWSVGKIMAVAASQIQQQGKNLPFSMRRTIDPKRVIPKENCFGRPLTAKLVRNKLKKHWVATLRQLLPPMPRGEWEQLGTIARGEADAQYYQMPPRRKVAQPLLIDDSTRKSTWTDFVTKPIRALERGNSRKMKSLSGREDEDPRGHGRPIGVKVLSRRRLRRILYVGVWQASPTIEENPRSGKWSVTWGNSERPLARPKKKHLQFFQGIDKTGAPI</sequence>
<dbReference type="Proteomes" id="UP001369815">
    <property type="component" value="Unassembled WGS sequence"/>
</dbReference>
<gene>
    <name evidence="3" type="ORF">Daesc_003707</name>
</gene>
<evidence type="ECO:0000256" key="1">
    <source>
        <dbReference type="SAM" id="MobiDB-lite"/>
    </source>
</evidence>
<dbReference type="Pfam" id="PF20263">
    <property type="entry name" value="LYRM2-like"/>
    <property type="match status" value="1"/>
</dbReference>
<proteinExistence type="predicted"/>
<dbReference type="EMBL" id="JBANMG010000004">
    <property type="protein sequence ID" value="KAK6953745.1"/>
    <property type="molecule type" value="Genomic_DNA"/>
</dbReference>
<evidence type="ECO:0000259" key="2">
    <source>
        <dbReference type="Pfam" id="PF20263"/>
    </source>
</evidence>
<name>A0AAX6MM81_9PEZI</name>
<reference evidence="3 4" key="1">
    <citation type="journal article" date="2024" name="Front Chem Biol">
        <title>Unveiling the potential of Daldinia eschscholtzii MFLUCC 19-0629 through bioactivity and bioinformatics studies for enhanced sustainable agriculture production.</title>
        <authorList>
            <person name="Brooks S."/>
            <person name="Weaver J.A."/>
            <person name="Klomchit A."/>
            <person name="Alharthi S.A."/>
            <person name="Onlamun T."/>
            <person name="Nurani R."/>
            <person name="Vong T.K."/>
            <person name="Alberti F."/>
            <person name="Greco C."/>
        </authorList>
    </citation>
    <scope>NUCLEOTIDE SEQUENCE [LARGE SCALE GENOMIC DNA]</scope>
    <source>
        <strain evidence="3">MFLUCC 19-0629</strain>
    </source>
</reference>
<protein>
    <recommendedName>
        <fullName evidence="2">LYR motif-containing protein Cup1-like N-terminal domain-containing protein</fullName>
    </recommendedName>
</protein>
<feature type="domain" description="LYR motif-containing protein Cup1-like N-terminal" evidence="2">
    <location>
        <begin position="14"/>
        <end position="91"/>
    </location>
</feature>
<dbReference type="InterPro" id="IPR046896">
    <property type="entry name" value="Cup1-like_N"/>
</dbReference>
<feature type="region of interest" description="Disordered" evidence="1">
    <location>
        <begin position="255"/>
        <end position="278"/>
    </location>
</feature>
<evidence type="ECO:0000313" key="4">
    <source>
        <dbReference type="Proteomes" id="UP001369815"/>
    </source>
</evidence>
<feature type="compositionally biased region" description="Basic and acidic residues" evidence="1">
    <location>
        <begin position="264"/>
        <end position="273"/>
    </location>
</feature>
<evidence type="ECO:0000313" key="3">
    <source>
        <dbReference type="EMBL" id="KAK6953745.1"/>
    </source>
</evidence>
<organism evidence="3 4">
    <name type="scientific">Daldinia eschscholtzii</name>
    <dbReference type="NCBI Taxonomy" id="292717"/>
    <lineage>
        <taxon>Eukaryota</taxon>
        <taxon>Fungi</taxon>
        <taxon>Dikarya</taxon>
        <taxon>Ascomycota</taxon>
        <taxon>Pezizomycotina</taxon>
        <taxon>Sordariomycetes</taxon>
        <taxon>Xylariomycetidae</taxon>
        <taxon>Xylariales</taxon>
        <taxon>Hypoxylaceae</taxon>
        <taxon>Daldinia</taxon>
    </lineage>
</organism>
<comment type="caution">
    <text evidence="3">The sequence shown here is derived from an EMBL/GenBank/DDBJ whole genome shotgun (WGS) entry which is preliminary data.</text>
</comment>
<accession>A0AAX6MM81</accession>
<dbReference type="CDD" id="cd20273">
    <property type="entry name" value="Complex1_LYR_unchar"/>
    <property type="match status" value="1"/>
</dbReference>
<dbReference type="AlphaFoldDB" id="A0AAX6MM81"/>